<protein>
    <recommendedName>
        <fullName evidence="5">CN hydrolase domain-containing protein</fullName>
    </recommendedName>
</protein>
<evidence type="ECO:0000259" key="5">
    <source>
        <dbReference type="PROSITE" id="PS50263"/>
    </source>
</evidence>
<dbReference type="Gene3D" id="3.60.110.10">
    <property type="entry name" value="Carbon-nitrogen hydrolase"/>
    <property type="match status" value="1"/>
</dbReference>
<dbReference type="InterPro" id="IPR043957">
    <property type="entry name" value="Vanin_C"/>
</dbReference>
<evidence type="ECO:0000313" key="7">
    <source>
        <dbReference type="Proteomes" id="UP001154329"/>
    </source>
</evidence>
<evidence type="ECO:0000256" key="3">
    <source>
        <dbReference type="ARBA" id="ARBA00022801"/>
    </source>
</evidence>
<evidence type="ECO:0000313" key="6">
    <source>
        <dbReference type="EMBL" id="CAH1732201.1"/>
    </source>
</evidence>
<keyword evidence="2" id="KW-0732">Signal</keyword>
<dbReference type="Pfam" id="PF19018">
    <property type="entry name" value="Vanin_C"/>
    <property type="match status" value="1"/>
</dbReference>
<dbReference type="PANTHER" id="PTHR10609:SF14">
    <property type="entry name" value="BIOTINIDASE"/>
    <property type="match status" value="1"/>
</dbReference>
<dbReference type="Proteomes" id="UP001154329">
    <property type="component" value="Chromosome 3"/>
</dbReference>
<dbReference type="GO" id="GO:0016811">
    <property type="term" value="F:hydrolase activity, acting on carbon-nitrogen (but not peptide) bonds, in linear amides"/>
    <property type="evidence" value="ECO:0007669"/>
    <property type="project" value="InterPro"/>
</dbReference>
<dbReference type="OrthoDB" id="10250282at2759"/>
<dbReference type="PANTHER" id="PTHR10609">
    <property type="entry name" value="BIOTINIDASE-RELATED"/>
    <property type="match status" value="1"/>
</dbReference>
<comment type="similarity">
    <text evidence="1">Belongs to the carbon-nitrogen hydrolase superfamily. BTD/VNN family.</text>
</comment>
<evidence type="ECO:0000256" key="1">
    <source>
        <dbReference type="ARBA" id="ARBA00008225"/>
    </source>
</evidence>
<evidence type="ECO:0000256" key="2">
    <source>
        <dbReference type="ARBA" id="ARBA00022729"/>
    </source>
</evidence>
<feature type="domain" description="CN hydrolase" evidence="5">
    <location>
        <begin position="73"/>
        <end position="345"/>
    </location>
</feature>
<dbReference type="InterPro" id="IPR012101">
    <property type="entry name" value="Biotinidase-like_euk"/>
</dbReference>
<accession>A0A9P0J932</accession>
<dbReference type="InterPro" id="IPR040154">
    <property type="entry name" value="Biotinidase/VNN"/>
</dbReference>
<dbReference type="Pfam" id="PF00795">
    <property type="entry name" value="CN_hydrolase"/>
    <property type="match status" value="1"/>
</dbReference>
<sequence>MRNWLVMPVKKVIHFLNSTRDLRLLKMVSTSISLDRRSYSEIKIPKTQVINELTLMVSGNEATKNKGYDSQYYIAAVVEYHPNLGSNPLQSIQNNLPIYEDIIHHASQYDVDILVFPEAGLTGVTLPDNRKEIRKFLTEIPSPESNTIPCFTQYCSTVLNKLSCAARLHHMYVVVNLPEIEYCKTEEDDSCPEDLANYYNTNVVFNREGRIVARYRKFNLFGELGFNHTRTSELCTFDTDFGVRFGMFICFDILFQDPAARLIRETGVKDVIFSTAWFSEIPLLTADSVQAGWAYTNDVNLLAASYNAPSMGGGGSGIYAGREGPLVMFMPDRPGTQIILSRVLKRQYNNCEIQSKKCSIDTNYQTFMSDNLILPYGKEKSPPNRNRPSDFRYFADNSFKYFHVATMRSADPDAEQRDDTLSASFQYERDGFECAMTVHWRNENNNDTTEYNMFAYSGTRTFSGFVDAHVETCGLTTYKQGDAAAAGHYGGAVVYYDPPKDLVTITGITIAARSPDLGTLPIPSTLDTNSYPLANDYYTFSKRTVTVGKRKMLEINMELSKPVANLVTFGIYKLPRPVHRG</sequence>
<organism evidence="6 7">
    <name type="scientific">Aphis gossypii</name>
    <name type="common">Cotton aphid</name>
    <dbReference type="NCBI Taxonomy" id="80765"/>
    <lineage>
        <taxon>Eukaryota</taxon>
        <taxon>Metazoa</taxon>
        <taxon>Ecdysozoa</taxon>
        <taxon>Arthropoda</taxon>
        <taxon>Hexapoda</taxon>
        <taxon>Insecta</taxon>
        <taxon>Pterygota</taxon>
        <taxon>Neoptera</taxon>
        <taxon>Paraneoptera</taxon>
        <taxon>Hemiptera</taxon>
        <taxon>Sternorrhyncha</taxon>
        <taxon>Aphidomorpha</taxon>
        <taxon>Aphidoidea</taxon>
        <taxon>Aphididae</taxon>
        <taxon>Aphidini</taxon>
        <taxon>Aphis</taxon>
        <taxon>Aphis</taxon>
    </lineage>
</organism>
<keyword evidence="7" id="KW-1185">Reference proteome</keyword>
<dbReference type="InterPro" id="IPR003010">
    <property type="entry name" value="C-N_Hydrolase"/>
</dbReference>
<keyword evidence="3" id="KW-0378">Hydrolase</keyword>
<dbReference type="AlphaFoldDB" id="A0A9P0J932"/>
<reference evidence="6" key="2">
    <citation type="submission" date="2022-10" db="EMBL/GenBank/DDBJ databases">
        <authorList>
            <consortium name="ENA_rothamsted_submissions"/>
            <consortium name="culmorum"/>
            <person name="King R."/>
        </authorList>
    </citation>
    <scope>NUCLEOTIDE SEQUENCE</scope>
</reference>
<keyword evidence="4" id="KW-0325">Glycoprotein</keyword>
<dbReference type="SUPFAM" id="SSF56317">
    <property type="entry name" value="Carbon-nitrogen hydrolase"/>
    <property type="match status" value="1"/>
</dbReference>
<proteinExistence type="inferred from homology"/>
<evidence type="ECO:0000256" key="4">
    <source>
        <dbReference type="ARBA" id="ARBA00023180"/>
    </source>
</evidence>
<dbReference type="CDD" id="cd07567">
    <property type="entry name" value="biotinidase_like"/>
    <property type="match status" value="1"/>
</dbReference>
<name>A0A9P0J932_APHGO</name>
<reference evidence="6" key="1">
    <citation type="submission" date="2022-02" db="EMBL/GenBank/DDBJ databases">
        <authorList>
            <person name="King R."/>
        </authorList>
    </citation>
    <scope>NUCLEOTIDE SEQUENCE</scope>
</reference>
<dbReference type="PROSITE" id="PS50263">
    <property type="entry name" value="CN_HYDROLASE"/>
    <property type="match status" value="1"/>
</dbReference>
<dbReference type="InterPro" id="IPR036526">
    <property type="entry name" value="C-N_Hydrolase_sf"/>
</dbReference>
<gene>
    <name evidence="6" type="ORF">APHIGO_LOCUS8745</name>
</gene>
<dbReference type="EMBL" id="OU899036">
    <property type="protein sequence ID" value="CAH1732201.1"/>
    <property type="molecule type" value="Genomic_DNA"/>
</dbReference>